<dbReference type="EMBL" id="JBHUEO010000011">
    <property type="protein sequence ID" value="MFD1706273.1"/>
    <property type="molecule type" value="Genomic_DNA"/>
</dbReference>
<dbReference type="SUPFAM" id="SSF51206">
    <property type="entry name" value="cAMP-binding domain-like"/>
    <property type="match status" value="1"/>
</dbReference>
<reference evidence="8" key="1">
    <citation type="journal article" date="2019" name="Int. J. Syst. Evol. Microbiol.">
        <title>The Global Catalogue of Microorganisms (GCM) 10K type strain sequencing project: providing services to taxonomists for standard genome sequencing and annotation.</title>
        <authorList>
            <consortium name="The Broad Institute Genomics Platform"/>
            <consortium name="The Broad Institute Genome Sequencing Center for Infectious Disease"/>
            <person name="Wu L."/>
            <person name="Ma J."/>
        </authorList>
    </citation>
    <scope>NUCLEOTIDE SEQUENCE [LARGE SCALE GENOMIC DNA]</scope>
    <source>
        <strain evidence="8">CGMCC 1.12295</strain>
    </source>
</reference>
<feature type="domain" description="Cyclic nucleotide-binding" evidence="5">
    <location>
        <begin position="20"/>
        <end position="69"/>
    </location>
</feature>
<dbReference type="PROSITE" id="PS50042">
    <property type="entry name" value="CNMP_BINDING_3"/>
    <property type="match status" value="1"/>
</dbReference>
<evidence type="ECO:0000259" key="5">
    <source>
        <dbReference type="PROSITE" id="PS50042"/>
    </source>
</evidence>
<dbReference type="InterPro" id="IPR000595">
    <property type="entry name" value="cNMP-bd_dom"/>
</dbReference>
<dbReference type="InterPro" id="IPR036390">
    <property type="entry name" value="WH_DNA-bd_sf"/>
</dbReference>
<protein>
    <submittedName>
        <fullName evidence="7">Crp/Fnr family transcriptional regulator</fullName>
    </submittedName>
</protein>
<evidence type="ECO:0000256" key="4">
    <source>
        <dbReference type="ARBA" id="ARBA00023163"/>
    </source>
</evidence>
<evidence type="ECO:0000313" key="7">
    <source>
        <dbReference type="EMBL" id="MFD1706273.1"/>
    </source>
</evidence>
<comment type="caution">
    <text evidence="7">The sequence shown here is derived from an EMBL/GenBank/DDBJ whole genome shotgun (WGS) entry which is preliminary data.</text>
</comment>
<gene>
    <name evidence="7" type="ORF">ACFSCZ_05815</name>
</gene>
<dbReference type="SUPFAM" id="SSF46785">
    <property type="entry name" value="Winged helix' DNA-binding domain"/>
    <property type="match status" value="1"/>
</dbReference>
<evidence type="ECO:0000256" key="3">
    <source>
        <dbReference type="ARBA" id="ARBA00023159"/>
    </source>
</evidence>
<dbReference type="PANTHER" id="PTHR24567:SF26">
    <property type="entry name" value="REGULATORY PROTEIN YEIL"/>
    <property type="match status" value="1"/>
</dbReference>
<proteinExistence type="predicted"/>
<dbReference type="RefSeq" id="WP_380772857.1">
    <property type="nucleotide sequence ID" value="NZ_JBHUEO010000011.1"/>
</dbReference>
<name>A0ABW4KJD6_9BACI</name>
<dbReference type="InterPro" id="IPR012318">
    <property type="entry name" value="HTH_CRP"/>
</dbReference>
<accession>A0ABW4KJD6</accession>
<dbReference type="Pfam" id="PF13545">
    <property type="entry name" value="HTH_Crp_2"/>
    <property type="match status" value="1"/>
</dbReference>
<dbReference type="Proteomes" id="UP001597301">
    <property type="component" value="Unassembled WGS sequence"/>
</dbReference>
<organism evidence="7 8">
    <name type="scientific">Siminovitchia sediminis</name>
    <dbReference type="NCBI Taxonomy" id="1274353"/>
    <lineage>
        <taxon>Bacteria</taxon>
        <taxon>Bacillati</taxon>
        <taxon>Bacillota</taxon>
        <taxon>Bacilli</taxon>
        <taxon>Bacillales</taxon>
        <taxon>Bacillaceae</taxon>
        <taxon>Siminovitchia</taxon>
    </lineage>
</organism>
<keyword evidence="3" id="KW-0010">Activator</keyword>
<keyword evidence="2" id="KW-0238">DNA-binding</keyword>
<feature type="domain" description="HTH crp-type" evidence="6">
    <location>
        <begin position="129"/>
        <end position="195"/>
    </location>
</feature>
<evidence type="ECO:0000256" key="1">
    <source>
        <dbReference type="ARBA" id="ARBA00023015"/>
    </source>
</evidence>
<dbReference type="Pfam" id="PF00027">
    <property type="entry name" value="cNMP_binding"/>
    <property type="match status" value="1"/>
</dbReference>
<keyword evidence="4" id="KW-0804">Transcription</keyword>
<keyword evidence="1" id="KW-0805">Transcription regulation</keyword>
<evidence type="ECO:0000259" key="6">
    <source>
        <dbReference type="PROSITE" id="PS51063"/>
    </source>
</evidence>
<keyword evidence="8" id="KW-1185">Reference proteome</keyword>
<evidence type="ECO:0000256" key="2">
    <source>
        <dbReference type="ARBA" id="ARBA00023125"/>
    </source>
</evidence>
<sequence>MISLQDTWTDYLQYGKRIFYKKNTVVFQQGDLRNGFYYILKGIIKITSNDPGKGKRILDIAGPGYLIGDTDCKPYFSSAVCHNDSVLYYYSKQDYERLLDEHPETSSIFFRSLIQKQRLLLSNLNVTSADTEHQMAHSLLHLSNIYKGREIDLTQQEVSQYVGLTRYTVYNIVKKWSAEGIITVQNRKIAILDVEKLKEKLLGSSKKYFANK</sequence>
<evidence type="ECO:0000313" key="8">
    <source>
        <dbReference type="Proteomes" id="UP001597301"/>
    </source>
</evidence>
<dbReference type="SMART" id="SM00419">
    <property type="entry name" value="HTH_CRP"/>
    <property type="match status" value="1"/>
</dbReference>
<dbReference type="CDD" id="cd00038">
    <property type="entry name" value="CAP_ED"/>
    <property type="match status" value="1"/>
</dbReference>
<dbReference type="InterPro" id="IPR050397">
    <property type="entry name" value="Env_Response_Regulators"/>
</dbReference>
<dbReference type="PROSITE" id="PS51063">
    <property type="entry name" value="HTH_CRP_2"/>
    <property type="match status" value="1"/>
</dbReference>
<dbReference type="PANTHER" id="PTHR24567">
    <property type="entry name" value="CRP FAMILY TRANSCRIPTIONAL REGULATORY PROTEIN"/>
    <property type="match status" value="1"/>
</dbReference>
<dbReference type="Gene3D" id="2.60.120.10">
    <property type="entry name" value="Jelly Rolls"/>
    <property type="match status" value="1"/>
</dbReference>
<dbReference type="InterPro" id="IPR018490">
    <property type="entry name" value="cNMP-bd_dom_sf"/>
</dbReference>
<dbReference type="InterPro" id="IPR014710">
    <property type="entry name" value="RmlC-like_jellyroll"/>
</dbReference>